<dbReference type="GO" id="GO:0004803">
    <property type="term" value="F:transposase activity"/>
    <property type="evidence" value="ECO:0007669"/>
    <property type="project" value="InterPro"/>
</dbReference>
<dbReference type="GO" id="GO:0006313">
    <property type="term" value="P:DNA transposition"/>
    <property type="evidence" value="ECO:0007669"/>
    <property type="project" value="InterPro"/>
</dbReference>
<protein>
    <submittedName>
        <fullName evidence="2">DDE transposase</fullName>
    </submittedName>
</protein>
<dbReference type="AlphaFoldDB" id="A0A497E1V3"/>
<evidence type="ECO:0000313" key="3">
    <source>
        <dbReference type="Proteomes" id="UP000279422"/>
    </source>
</evidence>
<sequence>MKLKQKLLFHPELLSQDRLRKFEAFFDILNLKGIQRPKSRGRKPADKMSIIRALIFRNLRGLPTLTDLKIELLERPSLAYILGFEPGVIPPVERFSYFLRNEDNELLQRIRENLVKCLISSGEIKGRYLSIDTCPVKANVKENNLKTNVKNRFDKKRIPKGDPDARLGAYAIFTGKDKRVQYFWGYRNHIINDAKTELPLIEVTKPANVHGSTLAIQNLRYIKDVLGLHPKAVIGDSEFDSSPILEYILGTMKAKPVIAKNPRGGVPSTTKLSSKGVPICIAGFEIKPRGVFYDKHQQRWRHKFICPIRASKKFAKKHPYCPWFHPKFTEGTGCYRYIRVDVDDSIRHRI</sequence>
<feature type="domain" description="Transposase IS4-like" evidence="1">
    <location>
        <begin position="176"/>
        <end position="260"/>
    </location>
</feature>
<name>A0A497E1V3_UNCAE</name>
<dbReference type="Proteomes" id="UP000279422">
    <property type="component" value="Unassembled WGS sequence"/>
</dbReference>
<evidence type="ECO:0000259" key="1">
    <source>
        <dbReference type="Pfam" id="PF01609"/>
    </source>
</evidence>
<dbReference type="EMBL" id="QMPZ01000173">
    <property type="protein sequence ID" value="RLE07364.1"/>
    <property type="molecule type" value="Genomic_DNA"/>
</dbReference>
<dbReference type="GO" id="GO:0003677">
    <property type="term" value="F:DNA binding"/>
    <property type="evidence" value="ECO:0007669"/>
    <property type="project" value="InterPro"/>
</dbReference>
<proteinExistence type="predicted"/>
<reference evidence="2 3" key="1">
    <citation type="submission" date="2018-06" db="EMBL/GenBank/DDBJ databases">
        <title>Extensive metabolic versatility and redundancy in microbially diverse, dynamic hydrothermal sediments.</title>
        <authorList>
            <person name="Dombrowski N."/>
            <person name="Teske A."/>
            <person name="Baker B.J."/>
        </authorList>
    </citation>
    <scope>NUCLEOTIDE SEQUENCE [LARGE SCALE GENOMIC DNA]</scope>
    <source>
        <strain evidence="2">B47_G16</strain>
    </source>
</reference>
<dbReference type="InterPro" id="IPR002559">
    <property type="entry name" value="Transposase_11"/>
</dbReference>
<evidence type="ECO:0000313" key="2">
    <source>
        <dbReference type="EMBL" id="RLE07364.1"/>
    </source>
</evidence>
<dbReference type="Pfam" id="PF01609">
    <property type="entry name" value="DDE_Tnp_1"/>
    <property type="match status" value="1"/>
</dbReference>
<accession>A0A497E1V3</accession>
<feature type="non-terminal residue" evidence="2">
    <location>
        <position position="350"/>
    </location>
</feature>
<comment type="caution">
    <text evidence="2">The sequence shown here is derived from an EMBL/GenBank/DDBJ whole genome shotgun (WGS) entry which is preliminary data.</text>
</comment>
<organism evidence="2 3">
    <name type="scientific">Aerophobetes bacterium</name>
    <dbReference type="NCBI Taxonomy" id="2030807"/>
    <lineage>
        <taxon>Bacteria</taxon>
        <taxon>Candidatus Aerophobota</taxon>
    </lineage>
</organism>
<gene>
    <name evidence="2" type="ORF">DRJ00_08260</name>
</gene>